<accession>A0A916MY13</accession>
<name>A0A916MY13_9BURK</name>
<feature type="signal peptide" evidence="1">
    <location>
        <begin position="1"/>
        <end position="19"/>
    </location>
</feature>
<dbReference type="SUPFAM" id="SSF160387">
    <property type="entry name" value="NosL/MerB-like"/>
    <property type="match status" value="1"/>
</dbReference>
<organism evidence="2 3">
    <name type="scientific">Cupriavidus yeoncheonensis</name>
    <dbReference type="NCBI Taxonomy" id="1462994"/>
    <lineage>
        <taxon>Bacteria</taxon>
        <taxon>Pseudomonadati</taxon>
        <taxon>Pseudomonadota</taxon>
        <taxon>Betaproteobacteria</taxon>
        <taxon>Burkholderiales</taxon>
        <taxon>Burkholderiaceae</taxon>
        <taxon>Cupriavidus</taxon>
    </lineage>
</organism>
<dbReference type="EMBL" id="CAJPUY010000009">
    <property type="protein sequence ID" value="CAG2143431.1"/>
    <property type="molecule type" value="Genomic_DNA"/>
</dbReference>
<dbReference type="AlphaFoldDB" id="A0A916MY13"/>
<evidence type="ECO:0000313" key="3">
    <source>
        <dbReference type="Proteomes" id="UP000672934"/>
    </source>
</evidence>
<keyword evidence="2" id="KW-0449">Lipoprotein</keyword>
<gene>
    <name evidence="2" type="primary">nosL</name>
    <name evidence="2" type="ORF">LMG31506_02831</name>
</gene>
<evidence type="ECO:0000256" key="1">
    <source>
        <dbReference type="SAM" id="SignalP"/>
    </source>
</evidence>
<dbReference type="Gene3D" id="3.30.70.2050">
    <property type="match status" value="1"/>
</dbReference>
<dbReference type="PROSITE" id="PS51257">
    <property type="entry name" value="PROKAR_LIPOPROTEIN"/>
    <property type="match status" value="1"/>
</dbReference>
<dbReference type="PANTHER" id="PTHR41247">
    <property type="entry name" value="HTH-TYPE TRANSCRIPTIONAL REPRESSOR YCNK"/>
    <property type="match status" value="1"/>
</dbReference>
<keyword evidence="1" id="KW-0732">Signal</keyword>
<dbReference type="PANTHER" id="PTHR41247:SF1">
    <property type="entry name" value="HTH-TYPE TRANSCRIPTIONAL REPRESSOR YCNK"/>
    <property type="match status" value="1"/>
</dbReference>
<reference evidence="2" key="1">
    <citation type="submission" date="2021-03" db="EMBL/GenBank/DDBJ databases">
        <authorList>
            <person name="Peeters C."/>
        </authorList>
    </citation>
    <scope>NUCLEOTIDE SEQUENCE</scope>
    <source>
        <strain evidence="2">LMG 31506</strain>
    </source>
</reference>
<keyword evidence="3" id="KW-1185">Reference proteome</keyword>
<dbReference type="Proteomes" id="UP000672934">
    <property type="component" value="Unassembled WGS sequence"/>
</dbReference>
<feature type="chain" id="PRO_5037318294" evidence="1">
    <location>
        <begin position="20"/>
        <end position="172"/>
    </location>
</feature>
<dbReference type="Pfam" id="PF05573">
    <property type="entry name" value="NosL"/>
    <property type="match status" value="1"/>
</dbReference>
<dbReference type="Gene3D" id="3.30.70.2060">
    <property type="match status" value="1"/>
</dbReference>
<comment type="caution">
    <text evidence="2">The sequence shown here is derived from an EMBL/GenBank/DDBJ whole genome shotgun (WGS) entry which is preliminary data.</text>
</comment>
<dbReference type="RefSeq" id="WP_211947779.1">
    <property type="nucleotide sequence ID" value="NZ_CAJPUY010000009.1"/>
</dbReference>
<evidence type="ECO:0000313" key="2">
    <source>
        <dbReference type="EMBL" id="CAG2143431.1"/>
    </source>
</evidence>
<dbReference type="InterPro" id="IPR008719">
    <property type="entry name" value="N2O_reductase_NosL"/>
</dbReference>
<sequence length="172" mass="18742">MITMRRRLLLAAGGLTVLAACSQVKEARVQPAEIESASTCDLDGMLLADYPGPKAQIFYAGDARPHWFCDTVEMFHTLLRPEQARPVRAVFVQDMALADWESPRGHWFDATTGVYVFGSKRRGPMGPAIASFRDAAGARAFMDGYGGKMLRYAEVTTGMVDICGGASNDGRM</sequence>
<proteinExistence type="predicted"/>
<protein>
    <submittedName>
        <fullName evidence="2">Copper-binding lipoprotein NosL</fullName>
    </submittedName>
</protein>